<dbReference type="GeneID" id="16796838"/>
<dbReference type="Proteomes" id="UP000014715">
    <property type="component" value="Segment"/>
</dbReference>
<accession>S0A0L9</accession>
<gene>
    <name evidence="1" type="ORF">Phi38:1_gp002</name>
</gene>
<sequence>MLGDKEAEDRQIEVVNSIKDRIERLGYVFTRDTDISVEGLEEIIPMYVERKLKYSAAHSPTLSKSFLGKKPEQLRLDVFLSEESLIRIKESVASCNSSAYSNNKGSRAQTKLFSDFSIFIWGILVDFSVRSHIGDDLIMGLNDGESPTEVDLISKKVI</sequence>
<organism evidence="1 2">
    <name type="scientific">Cellulophaga phage phi38:1</name>
    <dbReference type="NCBI Taxonomy" id="1327977"/>
    <lineage>
        <taxon>Viruses</taxon>
        <taxon>Duplodnaviria</taxon>
        <taxon>Heunggongvirae</taxon>
        <taxon>Uroviricota</taxon>
        <taxon>Caudoviricetes</taxon>
        <taxon>Pervagoviridae</taxon>
        <taxon>Callevirus</taxon>
        <taxon>Callevirus phi38una</taxon>
    </lineage>
</organism>
<proteinExistence type="predicted"/>
<dbReference type="EMBL" id="KC821614">
    <property type="protein sequence ID" value="AGO48032.1"/>
    <property type="molecule type" value="Genomic_DNA"/>
</dbReference>
<protein>
    <submittedName>
        <fullName evidence="1">Uncharacterized protein</fullName>
    </submittedName>
</protein>
<reference evidence="2" key="2">
    <citation type="submission" date="2013-03" db="EMBL/GenBank/DDBJ databases">
        <title>The Cellulophaga phages: a novel, diverse, and globally ubiquitous model system.</title>
        <authorList>
            <person name="Holmfeldt K."/>
            <person name="Solonenko N."/>
            <person name="Shah M."/>
            <person name="Corrier K."/>
            <person name="Riemann L."/>
            <person name="VerBerkmoes N.C."/>
            <person name="Sullivan M.B."/>
        </authorList>
    </citation>
    <scope>NUCLEOTIDE SEQUENCE [LARGE SCALE GENOMIC DNA]</scope>
</reference>
<keyword evidence="2" id="KW-1185">Reference proteome</keyword>
<evidence type="ECO:0000313" key="2">
    <source>
        <dbReference type="Proteomes" id="UP000014715"/>
    </source>
</evidence>
<name>S0A0L9_9CAUD</name>
<dbReference type="KEGG" id="vg:16796838"/>
<dbReference type="RefSeq" id="YP_008241383.1">
    <property type="nucleotide sequence ID" value="NC_021796.1"/>
</dbReference>
<evidence type="ECO:0000313" key="1">
    <source>
        <dbReference type="EMBL" id="AGO48032.1"/>
    </source>
</evidence>
<reference evidence="1 2" key="1">
    <citation type="journal article" date="2013" name="Proc. Natl. Acad. Sci. U.S.A.">
        <title>Twelve previously unknown phage genera are ubiquitous in global oceans.</title>
        <authorList>
            <person name="Holmfeldt K."/>
            <person name="Solonenko N."/>
            <person name="Shah M."/>
            <person name="Corrier K."/>
            <person name="Riemann L."/>
            <person name="Verberkmoes N.C."/>
            <person name="Sullivan M.B."/>
        </authorList>
    </citation>
    <scope>NUCLEOTIDE SEQUENCE [LARGE SCALE GENOMIC DNA]</scope>
    <source>
        <strain evidence="1">Phi38:1</strain>
    </source>
</reference>